<dbReference type="InterPro" id="IPR007460">
    <property type="entry name" value="BrnT_toxin"/>
</dbReference>
<dbReference type="RefSeq" id="WP_010955211.1">
    <property type="nucleotide sequence ID" value="NZ_BBNC01000037.1"/>
</dbReference>
<dbReference type="AlphaFoldDB" id="A0A1X1A257"/>
<evidence type="ECO:0000313" key="2">
    <source>
        <dbReference type="Proteomes" id="UP000237378"/>
    </source>
</evidence>
<dbReference type="EMBL" id="MING01000083">
    <property type="protein sequence ID" value="POG03376.1"/>
    <property type="molecule type" value="Genomic_DNA"/>
</dbReference>
<proteinExistence type="predicted"/>
<dbReference type="Pfam" id="PF04365">
    <property type="entry name" value="BrnT_toxin"/>
    <property type="match status" value="1"/>
</dbReference>
<reference evidence="1 2" key="1">
    <citation type="submission" date="2016-08" db="EMBL/GenBank/DDBJ databases">
        <authorList>
            <person name="Seilhamer J.J."/>
        </authorList>
    </citation>
    <scope>NUCLEOTIDE SEQUENCE [LARGE SCALE GENOMIC DNA]</scope>
    <source>
        <strain evidence="1 2">KH-18-2</strain>
    </source>
</reference>
<accession>A0A1X1A257</accession>
<name>A0A1X1A257_PSEPU</name>
<reference evidence="1 2" key="2">
    <citation type="submission" date="2018-03" db="EMBL/GenBank/DDBJ databases">
        <title>Draft genome of Pseudomonas putida strain KH-18-2.</title>
        <authorList>
            <person name="Yoshizawa S."/>
            <person name="Khan N.H."/>
            <person name="Nishimura M."/>
            <person name="Chiura H.X."/>
            <person name="Ogura Y."/>
            <person name="Hayashi T."/>
            <person name="Kogure K."/>
        </authorList>
    </citation>
    <scope>NUCLEOTIDE SEQUENCE [LARGE SCALE GENOMIC DNA]</scope>
    <source>
        <strain evidence="1 2">KH-18-2</strain>
    </source>
</reference>
<comment type="caution">
    <text evidence="1">The sequence shown here is derived from an EMBL/GenBank/DDBJ whole genome shotgun (WGS) entry which is preliminary data.</text>
</comment>
<evidence type="ECO:0000313" key="1">
    <source>
        <dbReference type="EMBL" id="POG03376.1"/>
    </source>
</evidence>
<dbReference type="InterPro" id="IPR038573">
    <property type="entry name" value="BrnT_sf"/>
</dbReference>
<gene>
    <name evidence="1" type="ORF">BGP82_19065</name>
</gene>
<sequence>MFFEWDEGKNQSNIRKHGIDFADVPDMFNHPMLIRRDEDVECAEERWVSLGWLKALIGVVVYTERRGEVIRIISARKATKREARYYDQIIEN</sequence>
<dbReference type="Proteomes" id="UP000237378">
    <property type="component" value="Unassembled WGS sequence"/>
</dbReference>
<dbReference type="Gene3D" id="3.10.450.530">
    <property type="entry name" value="Ribonuclease toxin, BrnT, of type II toxin-antitoxin system"/>
    <property type="match status" value="1"/>
</dbReference>
<organism evidence="1 2">
    <name type="scientific">Pseudomonas putida</name>
    <name type="common">Arthrobacter siderocapsulatus</name>
    <dbReference type="NCBI Taxonomy" id="303"/>
    <lineage>
        <taxon>Bacteria</taxon>
        <taxon>Pseudomonadati</taxon>
        <taxon>Pseudomonadota</taxon>
        <taxon>Gammaproteobacteria</taxon>
        <taxon>Pseudomonadales</taxon>
        <taxon>Pseudomonadaceae</taxon>
        <taxon>Pseudomonas</taxon>
    </lineage>
</organism>
<dbReference type="OMA" id="MYIQLGM"/>
<dbReference type="GeneID" id="83678765"/>
<protein>
    <submittedName>
        <fullName evidence="1">Uncharacterized protein</fullName>
    </submittedName>
</protein>